<comment type="caution">
    <text evidence="1">The sequence shown here is derived from an EMBL/GenBank/DDBJ whole genome shotgun (WGS) entry which is preliminary data.</text>
</comment>
<keyword evidence="2" id="KW-1185">Reference proteome</keyword>
<dbReference type="RefSeq" id="WP_345188152.1">
    <property type="nucleotide sequence ID" value="NZ_BAABGP010000020.1"/>
</dbReference>
<proteinExistence type="predicted"/>
<dbReference type="EMBL" id="BAABGP010000020">
    <property type="protein sequence ID" value="GAA4489065.1"/>
    <property type="molecule type" value="Genomic_DNA"/>
</dbReference>
<protein>
    <recommendedName>
        <fullName evidence="3">CdiI immunity protein domain-containing protein</fullName>
    </recommendedName>
</protein>
<gene>
    <name evidence="1" type="ORF">GCM10023171_29500</name>
</gene>
<reference evidence="2" key="1">
    <citation type="journal article" date="2019" name="Int. J. Syst. Evol. Microbiol.">
        <title>The Global Catalogue of Microorganisms (GCM) 10K type strain sequencing project: providing services to taxonomists for standard genome sequencing and annotation.</title>
        <authorList>
            <consortium name="The Broad Institute Genomics Platform"/>
            <consortium name="The Broad Institute Genome Sequencing Center for Infectious Disease"/>
            <person name="Wu L."/>
            <person name="Ma J."/>
        </authorList>
    </citation>
    <scope>NUCLEOTIDE SEQUENCE [LARGE SCALE GENOMIC DNA]</scope>
    <source>
        <strain evidence="2">JCM 17839</strain>
    </source>
</reference>
<sequence>MSITEEARGEIAQRVAFSAFAYYPEIHADELAFDLQQEISWCLELAAGQLADEDSHLLRDLVARTIIDPTAYREVLNDILDSLTDDPDAGPDGRGE</sequence>
<evidence type="ECO:0000313" key="1">
    <source>
        <dbReference type="EMBL" id="GAA4489065.1"/>
    </source>
</evidence>
<accession>A0ABP8PLZ9</accession>
<evidence type="ECO:0000313" key="2">
    <source>
        <dbReference type="Proteomes" id="UP001500731"/>
    </source>
</evidence>
<dbReference type="Proteomes" id="UP001500731">
    <property type="component" value="Unassembled WGS sequence"/>
</dbReference>
<evidence type="ECO:0008006" key="3">
    <source>
        <dbReference type="Google" id="ProtNLM"/>
    </source>
</evidence>
<organism evidence="1 2">
    <name type="scientific">Microbacterium panaciterrae</name>
    <dbReference type="NCBI Taxonomy" id="985759"/>
    <lineage>
        <taxon>Bacteria</taxon>
        <taxon>Bacillati</taxon>
        <taxon>Actinomycetota</taxon>
        <taxon>Actinomycetes</taxon>
        <taxon>Micrococcales</taxon>
        <taxon>Microbacteriaceae</taxon>
        <taxon>Microbacterium</taxon>
    </lineage>
</organism>
<name>A0ABP8PLZ9_9MICO</name>